<protein>
    <submittedName>
        <fullName evidence="3">AAA family ATPase</fullName>
    </submittedName>
</protein>
<dbReference type="SUPFAM" id="SSF52540">
    <property type="entry name" value="P-loop containing nucleoside triphosphate hydrolases"/>
    <property type="match status" value="1"/>
</dbReference>
<dbReference type="InterPro" id="IPR049945">
    <property type="entry name" value="AAA_22"/>
</dbReference>
<dbReference type="InterPro" id="IPR027417">
    <property type="entry name" value="P-loop_NTPase"/>
</dbReference>
<keyword evidence="4" id="KW-1185">Reference proteome</keyword>
<evidence type="ECO:0000256" key="1">
    <source>
        <dbReference type="SAM" id="MobiDB-lite"/>
    </source>
</evidence>
<reference evidence="4" key="1">
    <citation type="journal article" date="2019" name="Int. J. Syst. Evol. Microbiol.">
        <title>The Global Catalogue of Microorganisms (GCM) 10K type strain sequencing project: providing services to taxonomists for standard genome sequencing and annotation.</title>
        <authorList>
            <consortium name="The Broad Institute Genomics Platform"/>
            <consortium name="The Broad Institute Genome Sequencing Center for Infectious Disease"/>
            <person name="Wu L."/>
            <person name="Ma J."/>
        </authorList>
    </citation>
    <scope>NUCLEOTIDE SEQUENCE [LARGE SCALE GENOMIC DNA]</scope>
    <source>
        <strain evidence="4">JCM 4805</strain>
    </source>
</reference>
<gene>
    <name evidence="3" type="ORF">GCM10010361_44150</name>
</gene>
<dbReference type="RefSeq" id="WP_346096848.1">
    <property type="nucleotide sequence ID" value="NZ_BAAABY010000031.1"/>
</dbReference>
<sequence>MTSKPTRAQAEEADLRSRLDHLTLSRKEGFGRLAEAPRRKRPEHLSQRQLKKMGKEALAEYNRDRRKWHANLGPLGTTQMKALHEDLWDIFDSNDQDGDKVKGGIALDAFPGLGKTTAVLSFAKKVHRRIIQEEGKYTDEGHERWPVCRVGLTSNTGMRDFNRSILEYYGHPGRFRGTAAEFGYRALDSVLSAETKLLIVDDLHFLKWRDKNGIEVSNHFKYIANEFPVTLLMIGVGLEKRGLFSEGSSYEDAVLAQTGRRTTQLNMEPFAISSEKGRTDWRDALLAIEERVVLAEKYPGMIADDLSDYLFARSTGHIGSLMTLINRGCQRAVRTGVERLDKELLDAVKNDAASERARQELKQALDSGRLVSQPKKAA</sequence>
<feature type="domain" description="ORC1/DEAH AAA+ ATPase" evidence="2">
    <location>
        <begin position="102"/>
        <end position="236"/>
    </location>
</feature>
<evidence type="ECO:0000313" key="3">
    <source>
        <dbReference type="EMBL" id="GAA0474935.1"/>
    </source>
</evidence>
<evidence type="ECO:0000313" key="4">
    <source>
        <dbReference type="Proteomes" id="UP001500909"/>
    </source>
</evidence>
<dbReference type="Proteomes" id="UP001500909">
    <property type="component" value="Unassembled WGS sequence"/>
</dbReference>
<proteinExistence type="predicted"/>
<dbReference type="EMBL" id="BAAABY010000031">
    <property type="protein sequence ID" value="GAA0474935.1"/>
    <property type="molecule type" value="Genomic_DNA"/>
</dbReference>
<dbReference type="Pfam" id="PF13401">
    <property type="entry name" value="AAA_22"/>
    <property type="match status" value="1"/>
</dbReference>
<comment type="caution">
    <text evidence="3">The sequence shown here is derived from an EMBL/GenBank/DDBJ whole genome shotgun (WGS) entry which is preliminary data.</text>
</comment>
<name>A0ABP3KAG8_9ACTN</name>
<accession>A0ABP3KAG8</accession>
<evidence type="ECO:0000259" key="2">
    <source>
        <dbReference type="Pfam" id="PF13401"/>
    </source>
</evidence>
<organism evidence="3 4">
    <name type="scientific">Streptomyces olivaceiscleroticus</name>
    <dbReference type="NCBI Taxonomy" id="68245"/>
    <lineage>
        <taxon>Bacteria</taxon>
        <taxon>Bacillati</taxon>
        <taxon>Actinomycetota</taxon>
        <taxon>Actinomycetes</taxon>
        <taxon>Kitasatosporales</taxon>
        <taxon>Streptomycetaceae</taxon>
        <taxon>Streptomyces</taxon>
    </lineage>
</organism>
<feature type="region of interest" description="Disordered" evidence="1">
    <location>
        <begin position="26"/>
        <end position="50"/>
    </location>
</feature>